<feature type="domain" description="HTH iclR-type" evidence="4">
    <location>
        <begin position="18"/>
        <end position="77"/>
    </location>
</feature>
<evidence type="ECO:0000256" key="3">
    <source>
        <dbReference type="ARBA" id="ARBA00023163"/>
    </source>
</evidence>
<evidence type="ECO:0000259" key="4">
    <source>
        <dbReference type="PROSITE" id="PS51077"/>
    </source>
</evidence>
<dbReference type="PANTHER" id="PTHR30136">
    <property type="entry name" value="HELIX-TURN-HELIX TRANSCRIPTIONAL REGULATOR, ICLR FAMILY"/>
    <property type="match status" value="1"/>
</dbReference>
<comment type="caution">
    <text evidence="6">The sequence shown here is derived from an EMBL/GenBank/DDBJ whole genome shotgun (WGS) entry which is preliminary data.</text>
</comment>
<organism evidence="6 7">
    <name type="scientific">Sphingomonas glacialis</name>
    <dbReference type="NCBI Taxonomy" id="658225"/>
    <lineage>
        <taxon>Bacteria</taxon>
        <taxon>Pseudomonadati</taxon>
        <taxon>Pseudomonadota</taxon>
        <taxon>Alphaproteobacteria</taxon>
        <taxon>Sphingomonadales</taxon>
        <taxon>Sphingomonadaceae</taxon>
        <taxon>Sphingomonas</taxon>
    </lineage>
</organism>
<dbReference type="EMBL" id="BNAQ01000002">
    <property type="protein sequence ID" value="GHH15984.1"/>
    <property type="molecule type" value="Genomic_DNA"/>
</dbReference>
<dbReference type="PANTHER" id="PTHR30136:SF24">
    <property type="entry name" value="HTH-TYPE TRANSCRIPTIONAL REPRESSOR ALLR"/>
    <property type="match status" value="1"/>
</dbReference>
<dbReference type="RefSeq" id="WP_189676068.1">
    <property type="nucleotide sequence ID" value="NZ_BNAQ01000002.1"/>
</dbReference>
<dbReference type="Proteomes" id="UP000652430">
    <property type="component" value="Unassembled WGS sequence"/>
</dbReference>
<dbReference type="InterPro" id="IPR014757">
    <property type="entry name" value="Tscrpt_reg_IclR_C"/>
</dbReference>
<name>A0ABQ3LHM1_9SPHN</name>
<keyword evidence="1" id="KW-0805">Transcription regulation</keyword>
<evidence type="ECO:0000313" key="6">
    <source>
        <dbReference type="EMBL" id="GHH15984.1"/>
    </source>
</evidence>
<keyword evidence="7" id="KW-1185">Reference proteome</keyword>
<feature type="domain" description="IclR-ED" evidence="5">
    <location>
        <begin position="78"/>
        <end position="254"/>
    </location>
</feature>
<protein>
    <submittedName>
        <fullName evidence="6">IclR family transcriptional regulator</fullName>
    </submittedName>
</protein>
<dbReference type="InterPro" id="IPR029016">
    <property type="entry name" value="GAF-like_dom_sf"/>
</dbReference>
<proteinExistence type="predicted"/>
<dbReference type="Gene3D" id="3.30.450.40">
    <property type="match status" value="1"/>
</dbReference>
<keyword evidence="2" id="KW-0238">DNA-binding</keyword>
<dbReference type="PROSITE" id="PS51077">
    <property type="entry name" value="HTH_ICLR"/>
    <property type="match status" value="1"/>
</dbReference>
<dbReference type="SUPFAM" id="SSF55781">
    <property type="entry name" value="GAF domain-like"/>
    <property type="match status" value="1"/>
</dbReference>
<gene>
    <name evidence="6" type="ORF">GCM10008023_19490</name>
</gene>
<dbReference type="PROSITE" id="PS51078">
    <property type="entry name" value="ICLR_ED"/>
    <property type="match status" value="1"/>
</dbReference>
<dbReference type="InterPro" id="IPR036390">
    <property type="entry name" value="WH_DNA-bd_sf"/>
</dbReference>
<sequence length="264" mass="27722">MSDKAANSDADDSRKTGTQTLERGLDLLELAVNESLTLAELTTRSGLPRGVAYRLVTALAGREFLAQSGNGRFRGGPSLLRLSHRAGEQTDIAAIARPHLDALSERTGLSAFLGRRDGEYSVHLLRSQGSERVAVTTQPGTRRLLPETGMGKALMLDDTPAEWARLQTLIGPEHRPDALLPALEAAAASGVVLQRGPPPDSICSVAAPVRDATGRIVAAINVAAAAPYLSDARMAELAPWVKQAAEAVGTVLGHSGVRRSGSNA</sequence>
<evidence type="ECO:0000256" key="2">
    <source>
        <dbReference type="ARBA" id="ARBA00023125"/>
    </source>
</evidence>
<evidence type="ECO:0000313" key="7">
    <source>
        <dbReference type="Proteomes" id="UP000652430"/>
    </source>
</evidence>
<dbReference type="SUPFAM" id="SSF46785">
    <property type="entry name" value="Winged helix' DNA-binding domain"/>
    <property type="match status" value="1"/>
</dbReference>
<keyword evidence="3" id="KW-0804">Transcription</keyword>
<evidence type="ECO:0000256" key="1">
    <source>
        <dbReference type="ARBA" id="ARBA00023015"/>
    </source>
</evidence>
<dbReference type="InterPro" id="IPR036388">
    <property type="entry name" value="WH-like_DNA-bd_sf"/>
</dbReference>
<dbReference type="InterPro" id="IPR005471">
    <property type="entry name" value="Tscrpt_reg_IclR_N"/>
</dbReference>
<dbReference type="SMART" id="SM00346">
    <property type="entry name" value="HTH_ICLR"/>
    <property type="match status" value="1"/>
</dbReference>
<dbReference type="Gene3D" id="1.10.10.10">
    <property type="entry name" value="Winged helix-like DNA-binding domain superfamily/Winged helix DNA-binding domain"/>
    <property type="match status" value="1"/>
</dbReference>
<evidence type="ECO:0000259" key="5">
    <source>
        <dbReference type="PROSITE" id="PS51078"/>
    </source>
</evidence>
<dbReference type="Pfam" id="PF09339">
    <property type="entry name" value="HTH_IclR"/>
    <property type="match status" value="1"/>
</dbReference>
<accession>A0ABQ3LHM1</accession>
<dbReference type="InterPro" id="IPR050707">
    <property type="entry name" value="HTH_MetabolicPath_Reg"/>
</dbReference>
<reference evidence="7" key="1">
    <citation type="journal article" date="2019" name="Int. J. Syst. Evol. Microbiol.">
        <title>The Global Catalogue of Microorganisms (GCM) 10K type strain sequencing project: providing services to taxonomists for standard genome sequencing and annotation.</title>
        <authorList>
            <consortium name="The Broad Institute Genomics Platform"/>
            <consortium name="The Broad Institute Genome Sequencing Center for Infectious Disease"/>
            <person name="Wu L."/>
            <person name="Ma J."/>
        </authorList>
    </citation>
    <scope>NUCLEOTIDE SEQUENCE [LARGE SCALE GENOMIC DNA]</scope>
    <source>
        <strain evidence="7">CGMCC 1.8957</strain>
    </source>
</reference>
<dbReference type="Pfam" id="PF01614">
    <property type="entry name" value="IclR_C"/>
    <property type="match status" value="1"/>
</dbReference>